<evidence type="ECO:0000313" key="4">
    <source>
        <dbReference type="Proteomes" id="UP000219439"/>
    </source>
</evidence>
<dbReference type="Proteomes" id="UP000219439">
    <property type="component" value="Unassembled WGS sequence"/>
</dbReference>
<organism evidence="3 4">
    <name type="scientific">Cohaesibacter gelatinilyticus</name>
    <dbReference type="NCBI Taxonomy" id="372072"/>
    <lineage>
        <taxon>Bacteria</taxon>
        <taxon>Pseudomonadati</taxon>
        <taxon>Pseudomonadota</taxon>
        <taxon>Alphaproteobacteria</taxon>
        <taxon>Hyphomicrobiales</taxon>
        <taxon>Cohaesibacteraceae</taxon>
    </lineage>
</organism>
<keyword evidence="1" id="KW-0472">Membrane</keyword>
<name>A0A285NDW2_9HYPH</name>
<dbReference type="InterPro" id="IPR006860">
    <property type="entry name" value="FecR"/>
</dbReference>
<gene>
    <name evidence="3" type="ORF">SAMN06265368_1216</name>
</gene>
<keyword evidence="4" id="KW-1185">Reference proteome</keyword>
<keyword evidence="1" id="KW-1133">Transmembrane helix</keyword>
<accession>A0A285NDW2</accession>
<proteinExistence type="predicted"/>
<evidence type="ECO:0000259" key="2">
    <source>
        <dbReference type="Pfam" id="PF04773"/>
    </source>
</evidence>
<dbReference type="PANTHER" id="PTHR38731">
    <property type="entry name" value="LIPL45-RELATED LIPOPROTEIN-RELATED"/>
    <property type="match status" value="1"/>
</dbReference>
<keyword evidence="1" id="KW-0812">Transmembrane</keyword>
<dbReference type="RefSeq" id="WP_210200768.1">
    <property type="nucleotide sequence ID" value="NZ_OBEL01000001.1"/>
</dbReference>
<dbReference type="Gene3D" id="2.60.120.1440">
    <property type="match status" value="1"/>
</dbReference>
<reference evidence="3 4" key="1">
    <citation type="submission" date="2017-09" db="EMBL/GenBank/DDBJ databases">
        <authorList>
            <person name="Ehlers B."/>
            <person name="Leendertz F.H."/>
        </authorList>
    </citation>
    <scope>NUCLEOTIDE SEQUENCE [LARGE SCALE GENOMIC DNA]</scope>
    <source>
        <strain evidence="3 4">DSM 18289</strain>
    </source>
</reference>
<evidence type="ECO:0000256" key="1">
    <source>
        <dbReference type="SAM" id="Phobius"/>
    </source>
</evidence>
<dbReference type="AlphaFoldDB" id="A0A285NDW2"/>
<dbReference type="EMBL" id="OBEL01000001">
    <property type="protein sequence ID" value="SNZ07682.1"/>
    <property type="molecule type" value="Genomic_DNA"/>
</dbReference>
<feature type="domain" description="FecR protein" evidence="2">
    <location>
        <begin position="64"/>
        <end position="158"/>
    </location>
</feature>
<feature type="transmembrane region" description="Helical" evidence="1">
    <location>
        <begin position="284"/>
        <end position="304"/>
    </location>
</feature>
<dbReference type="Pfam" id="PF04773">
    <property type="entry name" value="FecR"/>
    <property type="match status" value="1"/>
</dbReference>
<sequence>MSGDRVQKLFVNFLALLFICCLSVSAKADLSWEVRKISGSAWLLQSNQEKIQLKKNSTLKPGNTLKTGDRSRVLLARGKERIQVGSNTVLSIPADNDQKPGHTTIKLKSGQLDLIVEKMPNTHFSVDTPFIAAVVKGTRFTVSTTATRSLVRVFEGVVGVKSYISDEHADIRPGKSASLTFSSQSQTRLLLLDNPPQARLFEDFPEVFSELNIPYPDVSNVPVNKDMTVGGIVEETINLVLSTFGAALSSIGNTLSAIFTPILMPVLDIIDQFYDSVLPNTAPLLLALSAIVGLILFGLIAYSVRKGRQ</sequence>
<evidence type="ECO:0000313" key="3">
    <source>
        <dbReference type="EMBL" id="SNZ07682.1"/>
    </source>
</evidence>
<dbReference type="PANTHER" id="PTHR38731:SF3">
    <property type="entry name" value="BLL6125 PROTEIN"/>
    <property type="match status" value="1"/>
</dbReference>
<protein>
    <submittedName>
        <fullName evidence="3">FecR family protein</fullName>
    </submittedName>
</protein>